<dbReference type="SUPFAM" id="SSF46689">
    <property type="entry name" value="Homeodomain-like"/>
    <property type="match status" value="1"/>
</dbReference>
<evidence type="ECO:0000256" key="4">
    <source>
        <dbReference type="ARBA" id="ARBA00023015"/>
    </source>
</evidence>
<dbReference type="PROSITE" id="PS51071">
    <property type="entry name" value="HTH_RPIR"/>
    <property type="match status" value="1"/>
</dbReference>
<dbReference type="AlphaFoldDB" id="A0A2A7S5T3"/>
<dbReference type="GO" id="GO:0003700">
    <property type="term" value="F:DNA-binding transcription factor activity"/>
    <property type="evidence" value="ECO:0007669"/>
    <property type="project" value="InterPro"/>
</dbReference>
<name>A0A2A7S5T3_BURGA</name>
<dbReference type="InterPro" id="IPR001347">
    <property type="entry name" value="SIS_dom"/>
</dbReference>
<organism evidence="9 10">
    <name type="scientific">Burkholderia gladioli</name>
    <name type="common">Pseudomonas marginata</name>
    <name type="synonym">Phytomonas marginata</name>
    <dbReference type="NCBI Taxonomy" id="28095"/>
    <lineage>
        <taxon>Bacteria</taxon>
        <taxon>Pseudomonadati</taxon>
        <taxon>Pseudomonadota</taxon>
        <taxon>Betaproteobacteria</taxon>
        <taxon>Burkholderiales</taxon>
        <taxon>Burkholderiaceae</taxon>
        <taxon>Burkholderia</taxon>
    </lineage>
</organism>
<dbReference type="EMBL" id="PDDY01000004">
    <property type="protein sequence ID" value="PEH38580.1"/>
    <property type="molecule type" value="Genomic_DNA"/>
</dbReference>
<comment type="subcellular location">
    <subcellularLocation>
        <location evidence="1">Membrane</location>
        <topology evidence="1">Single-pass membrane protein</topology>
    </subcellularLocation>
</comment>
<dbReference type="SUPFAM" id="SSF53697">
    <property type="entry name" value="SIS domain"/>
    <property type="match status" value="1"/>
</dbReference>
<comment type="caution">
    <text evidence="9">The sequence shown here is derived from an EMBL/GenBank/DDBJ whole genome shotgun (WGS) entry which is preliminary data.</text>
</comment>
<feature type="compositionally biased region" description="Basic residues" evidence="8">
    <location>
        <begin position="15"/>
        <end position="26"/>
    </location>
</feature>
<evidence type="ECO:0000256" key="8">
    <source>
        <dbReference type="SAM" id="MobiDB-lite"/>
    </source>
</evidence>
<dbReference type="PROSITE" id="PS51464">
    <property type="entry name" value="SIS"/>
    <property type="match status" value="1"/>
</dbReference>
<evidence type="ECO:0000256" key="2">
    <source>
        <dbReference type="ARBA" id="ARBA00022692"/>
    </source>
</evidence>
<keyword evidence="3" id="KW-1133">Transmembrane helix</keyword>
<dbReference type="Pfam" id="PF01418">
    <property type="entry name" value="HTH_6"/>
    <property type="match status" value="1"/>
</dbReference>
<dbReference type="InterPro" id="IPR046348">
    <property type="entry name" value="SIS_dom_sf"/>
</dbReference>
<keyword evidence="2" id="KW-0812">Transmembrane</keyword>
<reference evidence="10" key="1">
    <citation type="submission" date="2017-09" db="EMBL/GenBank/DDBJ databases">
        <title>FDA dAtabase for Regulatory Grade micrObial Sequences (FDA-ARGOS): Supporting development and validation of Infectious Disease Dx tests.</title>
        <authorList>
            <person name="Minogue T."/>
            <person name="Wolcott M."/>
            <person name="Wasieloski L."/>
            <person name="Aguilar W."/>
            <person name="Moore D."/>
            <person name="Tallon L."/>
            <person name="Sadzewicz L."/>
            <person name="Ott S."/>
            <person name="Zhao X."/>
            <person name="Nagaraj S."/>
            <person name="Vavikolanu K."/>
            <person name="Aluvathingal J."/>
            <person name="Nadendla S."/>
            <person name="Sichtig H."/>
        </authorList>
    </citation>
    <scope>NUCLEOTIDE SEQUENCE [LARGE SCALE GENOMIC DNA]</scope>
    <source>
        <strain evidence="10">FDAARGOS_390</strain>
    </source>
</reference>
<keyword evidence="5" id="KW-0238">DNA-binding</keyword>
<keyword evidence="7" id="KW-0804">Transcription</keyword>
<evidence type="ECO:0000256" key="1">
    <source>
        <dbReference type="ARBA" id="ARBA00004167"/>
    </source>
</evidence>
<accession>A0A2A7S5T3</accession>
<dbReference type="Gene3D" id="3.40.50.10490">
    <property type="entry name" value="Glucose-6-phosphate isomerase like protein, domain 1"/>
    <property type="match status" value="1"/>
</dbReference>
<keyword evidence="6" id="KW-0324">Glycolysis</keyword>
<keyword evidence="4" id="KW-0805">Transcription regulation</keyword>
<dbReference type="GO" id="GO:0003677">
    <property type="term" value="F:DNA binding"/>
    <property type="evidence" value="ECO:0007669"/>
    <property type="project" value="UniProtKB-KW"/>
</dbReference>
<protein>
    <submittedName>
        <fullName evidence="9">MurR/RpiR family transcriptional regulator</fullName>
    </submittedName>
</protein>
<dbReference type="Gene3D" id="1.10.10.10">
    <property type="entry name" value="Winged helix-like DNA-binding domain superfamily/Winged helix DNA-binding domain"/>
    <property type="match status" value="1"/>
</dbReference>
<evidence type="ECO:0000256" key="3">
    <source>
        <dbReference type="ARBA" id="ARBA00022989"/>
    </source>
</evidence>
<dbReference type="PANTHER" id="PTHR30514:SF1">
    <property type="entry name" value="HTH-TYPE TRANSCRIPTIONAL REGULATOR HEXR-RELATED"/>
    <property type="match status" value="1"/>
</dbReference>
<dbReference type="GO" id="GO:0006096">
    <property type="term" value="P:glycolytic process"/>
    <property type="evidence" value="ECO:0007669"/>
    <property type="project" value="UniProtKB-KW"/>
</dbReference>
<keyword evidence="3" id="KW-0472">Membrane</keyword>
<evidence type="ECO:0000313" key="10">
    <source>
        <dbReference type="Proteomes" id="UP000220629"/>
    </source>
</evidence>
<evidence type="ECO:0000313" key="9">
    <source>
        <dbReference type="EMBL" id="PEH38580.1"/>
    </source>
</evidence>
<dbReference type="InterPro" id="IPR035472">
    <property type="entry name" value="RpiR-like_SIS"/>
</dbReference>
<sequence length="331" mass="36311">MRGRGRRALPDRQLGHRPRRAGGGRRAPRILYRTCDTLRGAQCPARAGSLMKNDLLRRIALERPSLTGATMRIADVLLNAPEAALKMSMAELSEAAQTSDPTVVRFFRRFDCADYQDFKVRFGQGLIPQAPFDYEAITGEDTPADVCGKIVNNSLHAIQRFASDVDSAAIERAVTHLIAAKGIFLFGLGISETIAFDAEHKFFRLGLHCRVVLESQRQLLLAPTLRDDEVAVFFSHSGSTKSLVMAAAMAKGKGAVTIAICAPGSRLAQTCDLTIAVPAYENTELYTPLTARINHLLVVNMLVAMLGLRQGRELPDNLAALDPWFTDKFMD</sequence>
<dbReference type="InterPro" id="IPR000281">
    <property type="entry name" value="HTH_RpiR"/>
</dbReference>
<dbReference type="PANTHER" id="PTHR30514">
    <property type="entry name" value="GLUCOKINASE"/>
    <property type="match status" value="1"/>
</dbReference>
<dbReference type="CDD" id="cd05013">
    <property type="entry name" value="SIS_RpiR"/>
    <property type="match status" value="1"/>
</dbReference>
<dbReference type="Proteomes" id="UP000220629">
    <property type="component" value="Unassembled WGS sequence"/>
</dbReference>
<dbReference type="GO" id="GO:0016020">
    <property type="term" value="C:membrane"/>
    <property type="evidence" value="ECO:0007669"/>
    <property type="project" value="UniProtKB-SubCell"/>
</dbReference>
<dbReference type="Pfam" id="PF01380">
    <property type="entry name" value="SIS"/>
    <property type="match status" value="1"/>
</dbReference>
<evidence type="ECO:0000256" key="5">
    <source>
        <dbReference type="ARBA" id="ARBA00023125"/>
    </source>
</evidence>
<dbReference type="GO" id="GO:0097367">
    <property type="term" value="F:carbohydrate derivative binding"/>
    <property type="evidence" value="ECO:0007669"/>
    <property type="project" value="InterPro"/>
</dbReference>
<gene>
    <name evidence="9" type="ORF">CRM94_29860</name>
</gene>
<proteinExistence type="predicted"/>
<dbReference type="InterPro" id="IPR036388">
    <property type="entry name" value="WH-like_DNA-bd_sf"/>
</dbReference>
<dbReference type="InterPro" id="IPR047640">
    <property type="entry name" value="RpiR-like"/>
</dbReference>
<dbReference type="InterPro" id="IPR009057">
    <property type="entry name" value="Homeodomain-like_sf"/>
</dbReference>
<evidence type="ECO:0000256" key="7">
    <source>
        <dbReference type="ARBA" id="ARBA00023163"/>
    </source>
</evidence>
<evidence type="ECO:0000256" key="6">
    <source>
        <dbReference type="ARBA" id="ARBA00023152"/>
    </source>
</evidence>
<feature type="region of interest" description="Disordered" evidence="8">
    <location>
        <begin position="1"/>
        <end position="26"/>
    </location>
</feature>